<accession>A0ABM9B6H6</accession>
<comment type="caution">
    <text evidence="1">The sequence shown here is derived from an EMBL/GenBank/DDBJ whole genome shotgun (WGS) entry which is preliminary data.</text>
</comment>
<protein>
    <submittedName>
        <fullName evidence="1">Uncharacterized protein</fullName>
    </submittedName>
</protein>
<evidence type="ECO:0000313" key="1">
    <source>
        <dbReference type="EMBL" id="CAH1054099.1"/>
    </source>
</evidence>
<dbReference type="EMBL" id="CAKMAB010000001">
    <property type="protein sequence ID" value="CAH1054099.1"/>
    <property type="molecule type" value="Genomic_DNA"/>
</dbReference>
<dbReference type="Proteomes" id="UP000838749">
    <property type="component" value="Unassembled WGS sequence"/>
</dbReference>
<name>A0ABM9B6H6_9BACL</name>
<evidence type="ECO:0000313" key="2">
    <source>
        <dbReference type="Proteomes" id="UP000838749"/>
    </source>
</evidence>
<organism evidence="1 2">
    <name type="scientific">Paenibacillus pseudetheri</name>
    <dbReference type="NCBI Taxonomy" id="2897682"/>
    <lineage>
        <taxon>Bacteria</taxon>
        <taxon>Bacillati</taxon>
        <taxon>Bacillota</taxon>
        <taxon>Bacilli</taxon>
        <taxon>Bacillales</taxon>
        <taxon>Paenibacillaceae</taxon>
        <taxon>Paenibacillus</taxon>
    </lineage>
</organism>
<gene>
    <name evidence="1" type="ORF">PAECIP111894_00244</name>
</gene>
<keyword evidence="2" id="KW-1185">Reference proteome</keyword>
<proteinExistence type="predicted"/>
<sequence length="199" mass="22680">MFNGIVYLHSYNCKEMFKRKAGGSMDKKLQHTDGNYLFNVDILINARTNPLALQYLLEMLNNNDKITDFNINSGLELGRTIDSLLRSAKLALNQSSAPPTSFKLPPKTTKKQLDKPIDTQAELPAQQSTIETPADAYGKIRQYIQNNQLVRLRANRYGKQVSMPCRILNFDEAANSISVYHVDEKQVYSFNLNEIDEFL</sequence>
<reference evidence="1" key="1">
    <citation type="submission" date="2021-12" db="EMBL/GenBank/DDBJ databases">
        <authorList>
            <person name="Criscuolo A."/>
        </authorList>
    </citation>
    <scope>NUCLEOTIDE SEQUENCE</scope>
    <source>
        <strain evidence="1">CIP111894</strain>
    </source>
</reference>